<dbReference type="PROSITE" id="PS00631">
    <property type="entry name" value="CYTOSOL_AP"/>
    <property type="match status" value="1"/>
</dbReference>
<dbReference type="GO" id="GO:0070006">
    <property type="term" value="F:metalloaminopeptidase activity"/>
    <property type="evidence" value="ECO:0007669"/>
    <property type="project" value="InterPro"/>
</dbReference>
<gene>
    <name evidence="8" type="ORF">P43SY_004842</name>
</gene>
<dbReference type="PRINTS" id="PR00481">
    <property type="entry name" value="LAMNOPPTDASE"/>
</dbReference>
<comment type="catalytic activity">
    <reaction evidence="1">
        <text>Release of an N-terminal amino acid, Xaa-|-Yaa-, in which Xaa is preferably Leu, but may be other amino acids including Pro although not Arg or Lys, and Yaa may be Pro. Amino acid amides and methyl esters are also readily hydrolyzed, but rates on arylamides are exceedingly low.</text>
        <dbReference type="EC" id="3.4.11.1"/>
    </reaction>
</comment>
<dbReference type="Proteomes" id="UP001209570">
    <property type="component" value="Unassembled WGS sequence"/>
</dbReference>
<accession>A0AAD5QAC0</accession>
<keyword evidence="5" id="KW-0645">Protease</keyword>
<reference evidence="8" key="1">
    <citation type="submission" date="2021-12" db="EMBL/GenBank/DDBJ databases">
        <title>Prjna785345.</title>
        <authorList>
            <person name="Rujirawat T."/>
            <person name="Krajaejun T."/>
        </authorList>
    </citation>
    <scope>NUCLEOTIDE SEQUENCE</scope>
    <source>
        <strain evidence="8">Pi057C3</strain>
    </source>
</reference>
<dbReference type="GO" id="GO:0030145">
    <property type="term" value="F:manganese ion binding"/>
    <property type="evidence" value="ECO:0007669"/>
    <property type="project" value="InterPro"/>
</dbReference>
<dbReference type="InterPro" id="IPR008283">
    <property type="entry name" value="Peptidase_M17_N"/>
</dbReference>
<protein>
    <recommendedName>
        <fullName evidence="7">Cytosol aminopeptidase domain-containing protein</fullName>
    </recommendedName>
</protein>
<sequence length="527" mass="57154">MLFRRLFSSVSGAQAHRMVQQRVQGQLSLAAAAASSNTRVVFVTKEQNEANALAQRLPFAVSSHALRDFKAKPQETLYLYPSDSADESLAEQRVLLVGLGAADKVDENVLRQATHRAVSAVRAKRARDVLLDVPEVSSESLDAPRVVEVLAQASMLSNYQFDKYLNGDKDENGDEKLKLPLEQIFLNASDDFKKVVDEQVVVAEETIFARNLGNERSDVVTPAFMEAVARASLELPHMSIRVLQQEDLEREGLNMFVAVGQAATCPPRLVILEYKGNPEAPEDKIALVGKGLCFDTGGLNLKPTGFIEDMHTDMCGSAAVLGAVRAAARQGLKVNIVCALGLAENAIGSKATKPHTIMKSHKGITVENSNTDAEGRLVLGDTLSFVQQEYKPQRVIDVATLTGACMVALGEQTAGLFSNSDELAAKLLDAGKTTHELCWRLPILPEHSEALKCAQADTRSAGKNRYGGACSAAAFLQKFIDKDVDWAHLDIAGPSNYSSAKSYFPQGATGFGVQLLFSYLKRHEHQA</sequence>
<feature type="domain" description="Cytosol aminopeptidase" evidence="7">
    <location>
        <begin position="370"/>
        <end position="377"/>
    </location>
</feature>
<evidence type="ECO:0000256" key="4">
    <source>
        <dbReference type="ARBA" id="ARBA00022438"/>
    </source>
</evidence>
<dbReference type="EMBL" id="JAKCXM010000073">
    <property type="protein sequence ID" value="KAJ0403869.1"/>
    <property type="molecule type" value="Genomic_DNA"/>
</dbReference>
<dbReference type="Pfam" id="PF02789">
    <property type="entry name" value="Peptidase_M17_N"/>
    <property type="match status" value="1"/>
</dbReference>
<evidence type="ECO:0000256" key="6">
    <source>
        <dbReference type="ARBA" id="ARBA00022801"/>
    </source>
</evidence>
<dbReference type="Pfam" id="PF00883">
    <property type="entry name" value="Peptidase_M17"/>
    <property type="match status" value="1"/>
</dbReference>
<dbReference type="InterPro" id="IPR023042">
    <property type="entry name" value="Peptidase_M17_leu_NH2_pept"/>
</dbReference>
<dbReference type="AlphaFoldDB" id="A0AAD5QAC0"/>
<dbReference type="InterPro" id="IPR043472">
    <property type="entry name" value="Macro_dom-like"/>
</dbReference>
<keyword evidence="4" id="KW-0031">Aminopeptidase</keyword>
<evidence type="ECO:0000256" key="2">
    <source>
        <dbReference type="ARBA" id="ARBA00001585"/>
    </source>
</evidence>
<organism evidence="8 9">
    <name type="scientific">Pythium insidiosum</name>
    <name type="common">Pythiosis disease agent</name>
    <dbReference type="NCBI Taxonomy" id="114742"/>
    <lineage>
        <taxon>Eukaryota</taxon>
        <taxon>Sar</taxon>
        <taxon>Stramenopiles</taxon>
        <taxon>Oomycota</taxon>
        <taxon>Peronosporomycetes</taxon>
        <taxon>Pythiales</taxon>
        <taxon>Pythiaceae</taxon>
        <taxon>Pythium</taxon>
    </lineage>
</organism>
<comment type="caution">
    <text evidence="8">The sequence shown here is derived from an EMBL/GenBank/DDBJ whole genome shotgun (WGS) entry which is preliminary data.</text>
</comment>
<evidence type="ECO:0000313" key="8">
    <source>
        <dbReference type="EMBL" id="KAJ0403869.1"/>
    </source>
</evidence>
<keyword evidence="6" id="KW-0378">Hydrolase</keyword>
<evidence type="ECO:0000256" key="3">
    <source>
        <dbReference type="ARBA" id="ARBA00009528"/>
    </source>
</evidence>
<dbReference type="Gene3D" id="3.40.630.10">
    <property type="entry name" value="Zn peptidases"/>
    <property type="match status" value="1"/>
</dbReference>
<evidence type="ECO:0000313" key="9">
    <source>
        <dbReference type="Proteomes" id="UP001209570"/>
    </source>
</evidence>
<evidence type="ECO:0000259" key="7">
    <source>
        <dbReference type="PROSITE" id="PS00631"/>
    </source>
</evidence>
<proteinExistence type="inferred from homology"/>
<dbReference type="PANTHER" id="PTHR11963">
    <property type="entry name" value="LEUCINE AMINOPEPTIDASE-RELATED"/>
    <property type="match status" value="1"/>
</dbReference>
<evidence type="ECO:0000256" key="5">
    <source>
        <dbReference type="ARBA" id="ARBA00022670"/>
    </source>
</evidence>
<dbReference type="SUPFAM" id="SSF52949">
    <property type="entry name" value="Macro domain-like"/>
    <property type="match status" value="1"/>
</dbReference>
<dbReference type="HAMAP" id="MF_00181">
    <property type="entry name" value="Cytosol_peptidase_M17"/>
    <property type="match status" value="1"/>
</dbReference>
<evidence type="ECO:0000256" key="1">
    <source>
        <dbReference type="ARBA" id="ARBA00000135"/>
    </source>
</evidence>
<dbReference type="InterPro" id="IPR000819">
    <property type="entry name" value="Peptidase_M17_C"/>
</dbReference>
<comment type="catalytic activity">
    <reaction evidence="2">
        <text>Release of N-terminal proline from a peptide.</text>
        <dbReference type="EC" id="3.4.11.5"/>
    </reaction>
</comment>
<dbReference type="GO" id="GO:0006508">
    <property type="term" value="P:proteolysis"/>
    <property type="evidence" value="ECO:0007669"/>
    <property type="project" value="UniProtKB-KW"/>
</dbReference>
<dbReference type="Gene3D" id="3.40.220.10">
    <property type="entry name" value="Leucine Aminopeptidase, subunit E, domain 1"/>
    <property type="match status" value="1"/>
</dbReference>
<dbReference type="CDD" id="cd00433">
    <property type="entry name" value="Peptidase_M17"/>
    <property type="match status" value="1"/>
</dbReference>
<dbReference type="GO" id="GO:0005737">
    <property type="term" value="C:cytoplasm"/>
    <property type="evidence" value="ECO:0007669"/>
    <property type="project" value="InterPro"/>
</dbReference>
<dbReference type="SUPFAM" id="SSF53187">
    <property type="entry name" value="Zn-dependent exopeptidases"/>
    <property type="match status" value="1"/>
</dbReference>
<keyword evidence="9" id="KW-1185">Reference proteome</keyword>
<dbReference type="PANTHER" id="PTHR11963:SF23">
    <property type="entry name" value="CYTOSOL AMINOPEPTIDASE"/>
    <property type="match status" value="1"/>
</dbReference>
<dbReference type="InterPro" id="IPR011356">
    <property type="entry name" value="Leucine_aapep/pepB"/>
</dbReference>
<comment type="similarity">
    <text evidence="3">Belongs to the peptidase M17 family.</text>
</comment>
<name>A0AAD5QAC0_PYTIN</name>